<dbReference type="OrthoDB" id="952167at2"/>
<dbReference type="STRING" id="1416779.SAMN05444409_2395"/>
<reference evidence="5" key="1">
    <citation type="submission" date="2016-11" db="EMBL/GenBank/DDBJ databases">
        <authorList>
            <person name="Varghese N."/>
            <person name="Submissions S."/>
        </authorList>
    </citation>
    <scope>NUCLEOTIDE SEQUENCE [LARGE SCALE GENOMIC DNA]</scope>
    <source>
        <strain evidence="5">DSM 27623</strain>
    </source>
</reference>
<evidence type="ECO:0000313" key="5">
    <source>
        <dbReference type="Proteomes" id="UP000185207"/>
    </source>
</evidence>
<proteinExistence type="predicted"/>
<name>A0A1N6HD67_9FLAO</name>
<keyword evidence="5" id="KW-1185">Reference proteome</keyword>
<evidence type="ECO:0000256" key="1">
    <source>
        <dbReference type="ARBA" id="ARBA00022729"/>
    </source>
</evidence>
<dbReference type="Gene3D" id="2.40.160.20">
    <property type="match status" value="1"/>
</dbReference>
<feature type="domain" description="Outer membrane protein beta-barrel" evidence="3">
    <location>
        <begin position="9"/>
        <end position="191"/>
    </location>
</feature>
<gene>
    <name evidence="4" type="ORF">SAMN05444409_2395</name>
</gene>
<dbReference type="SUPFAM" id="SSF56925">
    <property type="entry name" value="OMPA-like"/>
    <property type="match status" value="1"/>
</dbReference>
<evidence type="ECO:0000259" key="3">
    <source>
        <dbReference type="Pfam" id="PF13505"/>
    </source>
</evidence>
<dbReference type="InterPro" id="IPR011250">
    <property type="entry name" value="OMP/PagP_B-barrel"/>
</dbReference>
<organism evidence="4 5">
    <name type="scientific">Epilithonimonas zeae</name>
    <dbReference type="NCBI Taxonomy" id="1416779"/>
    <lineage>
        <taxon>Bacteria</taxon>
        <taxon>Pseudomonadati</taxon>
        <taxon>Bacteroidota</taxon>
        <taxon>Flavobacteriia</taxon>
        <taxon>Flavobacteriales</taxon>
        <taxon>Weeksellaceae</taxon>
        <taxon>Chryseobacterium group</taxon>
        <taxon>Epilithonimonas</taxon>
    </lineage>
</organism>
<accession>A0A1N6HD67</accession>
<dbReference type="Proteomes" id="UP000185207">
    <property type="component" value="Unassembled WGS sequence"/>
</dbReference>
<dbReference type="RefSeq" id="WP_074235450.1">
    <property type="nucleotide sequence ID" value="NZ_FSRK01000001.1"/>
</dbReference>
<feature type="chain" id="PRO_5009936358" evidence="2">
    <location>
        <begin position="19"/>
        <end position="205"/>
    </location>
</feature>
<evidence type="ECO:0000313" key="4">
    <source>
        <dbReference type="EMBL" id="SIO17732.1"/>
    </source>
</evidence>
<sequence length="205" mass="22022">MKKLLVIGAIALFGAMNAQKNTILVGGDISLLTSKDKFGSTTTNESNTFNFNPRVGYQFTDNWTAGVKLGVGTGKVTEQISGTSYEGTEKINNFTYGVFGRYTQPLSETFAVFGELDVYASNGKVTYSTNAPGNFSSTNKTTGFGVMFTPNLFINFKNSFGLNFNIGGLGYETSKVKDSDFKTNAFGFSFGKGVTVGISKNFGTK</sequence>
<evidence type="ECO:0000256" key="2">
    <source>
        <dbReference type="SAM" id="SignalP"/>
    </source>
</evidence>
<protein>
    <submittedName>
        <fullName evidence="4">Outer membrane protein beta-barrel domain-containing protein</fullName>
    </submittedName>
</protein>
<dbReference type="AlphaFoldDB" id="A0A1N6HD67"/>
<dbReference type="InterPro" id="IPR027385">
    <property type="entry name" value="Beta-barrel_OMP"/>
</dbReference>
<dbReference type="Pfam" id="PF13505">
    <property type="entry name" value="OMP_b-brl"/>
    <property type="match status" value="1"/>
</dbReference>
<keyword evidence="1 2" id="KW-0732">Signal</keyword>
<dbReference type="EMBL" id="FSRK01000001">
    <property type="protein sequence ID" value="SIO17732.1"/>
    <property type="molecule type" value="Genomic_DNA"/>
</dbReference>
<feature type="signal peptide" evidence="2">
    <location>
        <begin position="1"/>
        <end position="18"/>
    </location>
</feature>